<keyword evidence="5" id="KW-0675">Receptor</keyword>
<reference evidence="5" key="2">
    <citation type="journal article" date="2022" name="Sci. Total Environ.">
        <title>Prevalence, transmission, and molecular epidemiology of tet(X)-positive bacteria among humans, animals, and environmental niches in China: An epidemiological, and genomic-based study.</title>
        <authorList>
            <person name="Dong N."/>
            <person name="Zeng Y."/>
            <person name="Cai C."/>
            <person name="Sun C."/>
            <person name="Lu J."/>
            <person name="Liu C."/>
            <person name="Zhou H."/>
            <person name="Sun Q."/>
            <person name="Shu L."/>
            <person name="Wang H."/>
            <person name="Wang Y."/>
            <person name="Wang S."/>
            <person name="Wu C."/>
            <person name="Chan E.W."/>
            <person name="Chen G."/>
            <person name="Shen Z."/>
            <person name="Chen S."/>
            <person name="Zhang R."/>
        </authorList>
    </citation>
    <scope>NUCLEOTIDE SEQUENCE</scope>
    <source>
        <strain evidence="5">R1692</strain>
    </source>
</reference>
<dbReference type="RefSeq" id="WP_286650660.1">
    <property type="nucleotide sequence ID" value="NZ_JACAGK010000010.1"/>
</dbReference>
<evidence type="ECO:0000313" key="5">
    <source>
        <dbReference type="EMBL" id="MDM1047621.1"/>
    </source>
</evidence>
<dbReference type="Gene3D" id="2.60.40.1120">
    <property type="entry name" value="Carboxypeptidase-like, regulatory domain"/>
    <property type="match status" value="1"/>
</dbReference>
<comment type="caution">
    <text evidence="5">The sequence shown here is derived from an EMBL/GenBank/DDBJ whole genome shotgun (WGS) entry which is preliminary data.</text>
</comment>
<name>A0ABT7NK61_9SPHI</name>
<accession>A0ABT7NK61</accession>
<keyword evidence="6" id="KW-1185">Reference proteome</keyword>
<dbReference type="InterPro" id="IPR008969">
    <property type="entry name" value="CarboxyPept-like_regulatory"/>
</dbReference>
<keyword evidence="3" id="KW-0998">Cell outer membrane</keyword>
<evidence type="ECO:0000256" key="1">
    <source>
        <dbReference type="ARBA" id="ARBA00004442"/>
    </source>
</evidence>
<evidence type="ECO:0000313" key="6">
    <source>
        <dbReference type="Proteomes" id="UP001170954"/>
    </source>
</evidence>
<keyword evidence="2" id="KW-0472">Membrane</keyword>
<evidence type="ECO:0000256" key="2">
    <source>
        <dbReference type="ARBA" id="ARBA00023136"/>
    </source>
</evidence>
<proteinExistence type="predicted"/>
<dbReference type="Pfam" id="PF14905">
    <property type="entry name" value="OMP_b-brl_3"/>
    <property type="match status" value="1"/>
</dbReference>
<comment type="subcellular location">
    <subcellularLocation>
        <location evidence="1">Cell outer membrane</location>
    </subcellularLocation>
</comment>
<dbReference type="Gene3D" id="2.40.170.20">
    <property type="entry name" value="TonB-dependent receptor, beta-barrel domain"/>
    <property type="match status" value="1"/>
</dbReference>
<dbReference type="SUPFAM" id="SSF49464">
    <property type="entry name" value="Carboxypeptidase regulatory domain-like"/>
    <property type="match status" value="1"/>
</dbReference>
<reference evidence="5" key="1">
    <citation type="submission" date="2020-06" db="EMBL/GenBank/DDBJ databases">
        <authorList>
            <person name="Dong N."/>
        </authorList>
    </citation>
    <scope>NUCLEOTIDE SEQUENCE</scope>
    <source>
        <strain evidence="5">R1692</strain>
    </source>
</reference>
<dbReference type="EMBL" id="JACAGK010000010">
    <property type="protein sequence ID" value="MDM1047621.1"/>
    <property type="molecule type" value="Genomic_DNA"/>
</dbReference>
<dbReference type="PANTHER" id="PTHR40980">
    <property type="entry name" value="PLUG DOMAIN-CONTAINING PROTEIN"/>
    <property type="match status" value="1"/>
</dbReference>
<dbReference type="InterPro" id="IPR041700">
    <property type="entry name" value="OMP_b-brl_3"/>
</dbReference>
<evidence type="ECO:0000256" key="3">
    <source>
        <dbReference type="ARBA" id="ARBA00023237"/>
    </source>
</evidence>
<dbReference type="SUPFAM" id="SSF56935">
    <property type="entry name" value="Porins"/>
    <property type="match status" value="1"/>
</dbReference>
<sequence length="806" mass="91058">MQFHFTLLAVLFFISTLCLGQSLSGIKGIVLNEFHEALDQVSIRIEHADSNTFSLSSDAKGQFFQKLPAGRYQIKFSYLGHAEATNDNILVTDRIIDLGEIILKAQSNTIDAVAITGRKRLIEQKSDRMIINVENSLLSDGLTALEILQRAPGVKVDDDGNISMRGKADVGVMINGKLSYLSQKELATLLQGTSSSSLKSVELISNPSAKYDAAGMGGMINIVLKDGRKPGFNLAVNGFGGGGRKERYGAGLNFNKQEKAFNIYGSYDYTYRGEEEYRNFDRYYAQLGIAGGSAVSNQYSITDEPLNTNNAKVGFDYHPFINTQLGLLWSGNFGTYKNRNAGYKNVFNTSASPISKALTYNNNVSRWNTNNINLSFQQKIGAKDHTLSADFDYMSADYDADQALNTYYQETDYEQAFVSMRKNQTPSVSKLTVGKVDYLHHLSNKQRFEIGWKSSWMNSDNNAINDTLSVADWVRDLGTSNHFLFDEQIHAGYMNYHLESGPWTLMAGLRAEHTNAVGNQLTTNSINKRKYTNLFPSGSLGYRLNDNHQLQFSYSRRINRPDYEDLNPFRYFVDASIFWEGNPLLQPELAHSFELNYSLMKDLHLSLFYTDVKDVMTSVLTQLPEQQVTIRSLQNIEGYRNKGINVNYAFSPVKSFSSINNITAHENYFFGSFREEKIDNRQWSVDFLTTNTLNLPKQWSFELIAAYQSPQSDGVFKQKSTGHVSAGVMKRFLDNKLNLKFAANDIFKTRRYQTESFSGNVRMNQYINLDSRTFLLSLSYKIGTNGKAFDRLNKKNEEQSRIRGGS</sequence>
<gene>
    <name evidence="5" type="ORF">HX018_05110</name>
</gene>
<feature type="domain" description="Outer membrane protein beta-barrel" evidence="4">
    <location>
        <begin position="379"/>
        <end position="780"/>
    </location>
</feature>
<organism evidence="5 6">
    <name type="scientific">Sphingobacterium hotanense</name>
    <dbReference type="NCBI Taxonomy" id="649196"/>
    <lineage>
        <taxon>Bacteria</taxon>
        <taxon>Pseudomonadati</taxon>
        <taxon>Bacteroidota</taxon>
        <taxon>Sphingobacteriia</taxon>
        <taxon>Sphingobacteriales</taxon>
        <taxon>Sphingobacteriaceae</taxon>
        <taxon>Sphingobacterium</taxon>
    </lineage>
</organism>
<dbReference type="InterPro" id="IPR037066">
    <property type="entry name" value="Plug_dom_sf"/>
</dbReference>
<dbReference type="PANTHER" id="PTHR40980:SF4">
    <property type="entry name" value="TONB-DEPENDENT RECEPTOR-LIKE BETA-BARREL DOMAIN-CONTAINING PROTEIN"/>
    <property type="match status" value="1"/>
</dbReference>
<dbReference type="Proteomes" id="UP001170954">
    <property type="component" value="Unassembled WGS sequence"/>
</dbReference>
<evidence type="ECO:0000259" key="4">
    <source>
        <dbReference type="Pfam" id="PF14905"/>
    </source>
</evidence>
<dbReference type="InterPro" id="IPR036942">
    <property type="entry name" value="Beta-barrel_TonB_sf"/>
</dbReference>
<dbReference type="Gene3D" id="2.170.130.10">
    <property type="entry name" value="TonB-dependent receptor, plug domain"/>
    <property type="match status" value="1"/>
</dbReference>
<protein>
    <submittedName>
        <fullName evidence="5">TonB-dependent receptor</fullName>
    </submittedName>
</protein>